<dbReference type="AlphaFoldDB" id="A0A4Z2G4V8"/>
<reference evidence="2 3" key="1">
    <citation type="submission" date="2019-03" db="EMBL/GenBank/DDBJ databases">
        <title>First draft genome of Liparis tanakae, snailfish: a comprehensive survey of snailfish specific genes.</title>
        <authorList>
            <person name="Kim W."/>
            <person name="Song I."/>
            <person name="Jeong J.-H."/>
            <person name="Kim D."/>
            <person name="Kim S."/>
            <person name="Ryu S."/>
            <person name="Song J.Y."/>
            <person name="Lee S.K."/>
        </authorList>
    </citation>
    <scope>NUCLEOTIDE SEQUENCE [LARGE SCALE GENOMIC DNA]</scope>
    <source>
        <tissue evidence="2">Muscle</tissue>
    </source>
</reference>
<feature type="region of interest" description="Disordered" evidence="1">
    <location>
        <begin position="66"/>
        <end position="90"/>
    </location>
</feature>
<keyword evidence="3" id="KW-1185">Reference proteome</keyword>
<evidence type="ECO:0000313" key="2">
    <source>
        <dbReference type="EMBL" id="TNN47824.1"/>
    </source>
</evidence>
<protein>
    <submittedName>
        <fullName evidence="2">Uncharacterized protein</fullName>
    </submittedName>
</protein>
<name>A0A4Z2G4V8_9TELE</name>
<sequence>MSVYYRAHAPGTLLAPEASVKESRAPGPAGGSGARGKVRRLEAFDVQQQDAVSRVPRPDVWVLQTGSRLRPRAAGSRPGAPGRSDDITRR</sequence>
<evidence type="ECO:0000256" key="1">
    <source>
        <dbReference type="SAM" id="MobiDB-lite"/>
    </source>
</evidence>
<gene>
    <name evidence="2" type="ORF">EYF80_041967</name>
</gene>
<comment type="caution">
    <text evidence="2">The sequence shown here is derived from an EMBL/GenBank/DDBJ whole genome shotgun (WGS) entry which is preliminary data.</text>
</comment>
<dbReference type="Proteomes" id="UP000314294">
    <property type="component" value="Unassembled WGS sequence"/>
</dbReference>
<evidence type="ECO:0000313" key="3">
    <source>
        <dbReference type="Proteomes" id="UP000314294"/>
    </source>
</evidence>
<proteinExistence type="predicted"/>
<accession>A0A4Z2G4V8</accession>
<feature type="region of interest" description="Disordered" evidence="1">
    <location>
        <begin position="1"/>
        <end position="38"/>
    </location>
</feature>
<dbReference type="EMBL" id="SRLO01000723">
    <property type="protein sequence ID" value="TNN47824.1"/>
    <property type="molecule type" value="Genomic_DNA"/>
</dbReference>
<organism evidence="2 3">
    <name type="scientific">Liparis tanakae</name>
    <name type="common">Tanaka's snailfish</name>
    <dbReference type="NCBI Taxonomy" id="230148"/>
    <lineage>
        <taxon>Eukaryota</taxon>
        <taxon>Metazoa</taxon>
        <taxon>Chordata</taxon>
        <taxon>Craniata</taxon>
        <taxon>Vertebrata</taxon>
        <taxon>Euteleostomi</taxon>
        <taxon>Actinopterygii</taxon>
        <taxon>Neopterygii</taxon>
        <taxon>Teleostei</taxon>
        <taxon>Neoteleostei</taxon>
        <taxon>Acanthomorphata</taxon>
        <taxon>Eupercaria</taxon>
        <taxon>Perciformes</taxon>
        <taxon>Cottioidei</taxon>
        <taxon>Cottales</taxon>
        <taxon>Liparidae</taxon>
        <taxon>Liparis</taxon>
    </lineage>
</organism>